<protein>
    <submittedName>
        <fullName evidence="1">Uncharacterized protein</fullName>
    </submittedName>
</protein>
<reference evidence="1" key="1">
    <citation type="submission" date="2018-05" db="EMBL/GenBank/DDBJ databases">
        <authorList>
            <person name="Lanie J.A."/>
            <person name="Ng W.-L."/>
            <person name="Kazmierczak K.M."/>
            <person name="Andrzejewski T.M."/>
            <person name="Davidsen T.M."/>
            <person name="Wayne K.J."/>
            <person name="Tettelin H."/>
            <person name="Glass J.I."/>
            <person name="Rusch D."/>
            <person name="Podicherti R."/>
            <person name="Tsui H.-C.T."/>
            <person name="Winkler M.E."/>
        </authorList>
    </citation>
    <scope>NUCLEOTIDE SEQUENCE</scope>
</reference>
<evidence type="ECO:0000313" key="1">
    <source>
        <dbReference type="EMBL" id="SVA40669.1"/>
    </source>
</evidence>
<dbReference type="AlphaFoldDB" id="A0A381VK07"/>
<name>A0A381VK07_9ZZZZ</name>
<gene>
    <name evidence="1" type="ORF">METZ01_LOCUS93523</name>
</gene>
<organism evidence="1">
    <name type="scientific">marine metagenome</name>
    <dbReference type="NCBI Taxonomy" id="408172"/>
    <lineage>
        <taxon>unclassified sequences</taxon>
        <taxon>metagenomes</taxon>
        <taxon>ecological metagenomes</taxon>
    </lineage>
</organism>
<sequence>MLNAAVPLGLGNNGHGGRIWVQKVLPVGVALGGYAAAAFLETAIITELQKFL</sequence>
<accession>A0A381VK07</accession>
<dbReference type="EMBL" id="UINC01009052">
    <property type="protein sequence ID" value="SVA40669.1"/>
    <property type="molecule type" value="Genomic_DNA"/>
</dbReference>
<feature type="non-terminal residue" evidence="1">
    <location>
        <position position="52"/>
    </location>
</feature>
<proteinExistence type="predicted"/>
<feature type="non-terminal residue" evidence="1">
    <location>
        <position position="1"/>
    </location>
</feature>